<evidence type="ECO:0000313" key="2">
    <source>
        <dbReference type="Proteomes" id="UP000252249"/>
    </source>
</evidence>
<dbReference type="InterPro" id="IPR036514">
    <property type="entry name" value="SGNH_hydro_sf"/>
</dbReference>
<evidence type="ECO:0000313" key="1">
    <source>
        <dbReference type="EMBL" id="RCU57897.1"/>
    </source>
</evidence>
<dbReference type="Gene3D" id="3.40.50.1110">
    <property type="entry name" value="SGNH hydrolase"/>
    <property type="match status" value="1"/>
</dbReference>
<accession>A0A368P4T5</accession>
<proteinExistence type="predicted"/>
<sequence>MRSINKNIYLICIVFISFICGFSQQTSLKDTTNKEVSILFIGNSLTYTNNLPQLVKDLAKKQKIEVAYKMLALPNYSLEDHWTNGTAQELITKNQYDFVIVQQGPSSQIKGREMLLEYGEKFQSICKPNNAKLCFLMVWPSLTYYHTFENVIKNYSLASKINNAILLPVGLEWKNHFGSTNDFQYYGADGFHPSLKGSKETAKIIVKHLLLKS</sequence>
<dbReference type="AlphaFoldDB" id="A0A368P4T5"/>
<gene>
    <name evidence="1" type="ORF">DU428_00440</name>
</gene>
<keyword evidence="1" id="KW-0378">Hydrolase</keyword>
<keyword evidence="2" id="KW-1185">Reference proteome</keyword>
<dbReference type="RefSeq" id="WP_072348654.1">
    <property type="nucleotide sequence ID" value="NZ_JAWVXR010000001.1"/>
</dbReference>
<dbReference type="GO" id="GO:0016788">
    <property type="term" value="F:hydrolase activity, acting on ester bonds"/>
    <property type="evidence" value="ECO:0007669"/>
    <property type="project" value="UniProtKB-ARBA"/>
</dbReference>
<dbReference type="Proteomes" id="UP000252249">
    <property type="component" value="Unassembled WGS sequence"/>
</dbReference>
<protein>
    <submittedName>
        <fullName evidence="1">SGNH/GDSL hydrolase family protein</fullName>
    </submittedName>
</protein>
<dbReference type="OrthoDB" id="7443339at2"/>
<reference evidence="1 2" key="1">
    <citation type="submission" date="2018-07" db="EMBL/GenBank/DDBJ databases">
        <title>Oceanihabitans testaceum sp. nov., isolated from marine sediment.</title>
        <authorList>
            <person name="Li C.-M."/>
        </authorList>
    </citation>
    <scope>NUCLEOTIDE SEQUENCE [LARGE SCALE GENOMIC DNA]</scope>
    <source>
        <strain evidence="1 2">S9-10</strain>
    </source>
</reference>
<dbReference type="EMBL" id="QPIG01000001">
    <property type="protein sequence ID" value="RCU57897.1"/>
    <property type="molecule type" value="Genomic_DNA"/>
</dbReference>
<dbReference type="SUPFAM" id="SSF52266">
    <property type="entry name" value="SGNH hydrolase"/>
    <property type="match status" value="1"/>
</dbReference>
<name>A0A368P4T5_9FLAO</name>
<organism evidence="1 2">
    <name type="scientific">Oceanihabitans sediminis</name>
    <dbReference type="NCBI Taxonomy" id="1812012"/>
    <lineage>
        <taxon>Bacteria</taxon>
        <taxon>Pseudomonadati</taxon>
        <taxon>Bacteroidota</taxon>
        <taxon>Flavobacteriia</taxon>
        <taxon>Flavobacteriales</taxon>
        <taxon>Flavobacteriaceae</taxon>
        <taxon>Oceanihabitans</taxon>
    </lineage>
</organism>
<comment type="caution">
    <text evidence="1">The sequence shown here is derived from an EMBL/GenBank/DDBJ whole genome shotgun (WGS) entry which is preliminary data.</text>
</comment>
<dbReference type="CDD" id="cd00229">
    <property type="entry name" value="SGNH_hydrolase"/>
    <property type="match status" value="1"/>
</dbReference>